<keyword evidence="1" id="KW-0805">Transcription regulation</keyword>
<dbReference type="PANTHER" id="PTHR24567">
    <property type="entry name" value="CRP FAMILY TRANSCRIPTIONAL REGULATORY PROTEIN"/>
    <property type="match status" value="1"/>
</dbReference>
<keyword evidence="3" id="KW-0804">Transcription</keyword>
<evidence type="ECO:0000259" key="5">
    <source>
        <dbReference type="PROSITE" id="PS51063"/>
    </source>
</evidence>
<dbReference type="CDD" id="cd00038">
    <property type="entry name" value="CAP_ED"/>
    <property type="match status" value="1"/>
</dbReference>
<keyword evidence="7" id="KW-1185">Reference proteome</keyword>
<accession>A0A2M9A732</accession>
<dbReference type="InterPro" id="IPR014710">
    <property type="entry name" value="RmlC-like_jellyroll"/>
</dbReference>
<dbReference type="InterPro" id="IPR036390">
    <property type="entry name" value="WH_DNA-bd_sf"/>
</dbReference>
<comment type="caution">
    <text evidence="6">The sequence shown here is derived from an EMBL/GenBank/DDBJ whole genome shotgun (WGS) entry which is preliminary data.</text>
</comment>
<dbReference type="Pfam" id="PF00027">
    <property type="entry name" value="cNMP_binding"/>
    <property type="match status" value="1"/>
</dbReference>
<dbReference type="InterPro" id="IPR018488">
    <property type="entry name" value="cNMP-bd_CS"/>
</dbReference>
<keyword evidence="2" id="KW-0238">DNA-binding</keyword>
<dbReference type="GO" id="GO:0005829">
    <property type="term" value="C:cytosol"/>
    <property type="evidence" value="ECO:0007669"/>
    <property type="project" value="TreeGrafter"/>
</dbReference>
<protein>
    <submittedName>
        <fullName evidence="6">CRP/FNR family transcriptional regulator/CRP/FNR family cyclic AMP-dependent transcriptional regulator</fullName>
    </submittedName>
</protein>
<proteinExistence type="predicted"/>
<dbReference type="InterPro" id="IPR036388">
    <property type="entry name" value="WH-like_DNA-bd_sf"/>
</dbReference>
<feature type="domain" description="Cyclic nucleotide-binding" evidence="4">
    <location>
        <begin position="15"/>
        <end position="136"/>
    </location>
</feature>
<dbReference type="InterPro" id="IPR018490">
    <property type="entry name" value="cNMP-bd_dom_sf"/>
</dbReference>
<sequence>MADENSIELLKGVDLFSELSEDQLSQLASLVITNDYGRDETIILEKDESTRALFLIADGEVKVYVTGTDGKETILTLLSRGDSFGEMSLIDGEPRSASVKAVQPTKVLIIRREHFLELLRTTPELATGLLMQMSRRLRNANRQIGSLATMSVYGRVAGTILSLIEDRGVRIHGRNGEMVTVIRNRPTQQQFAEMSGTTRETVSRVFSTLSRNGTISLMGKDLVISEESKLHDLNPKD</sequence>
<dbReference type="PRINTS" id="PR00103">
    <property type="entry name" value="CAMPKINASE"/>
</dbReference>
<dbReference type="RefSeq" id="WP_100425490.1">
    <property type="nucleotide sequence ID" value="NZ_JAQXKX010000028.1"/>
</dbReference>
<dbReference type="InterPro" id="IPR012318">
    <property type="entry name" value="HTH_CRP"/>
</dbReference>
<dbReference type="PANTHER" id="PTHR24567:SF74">
    <property type="entry name" value="HTH-TYPE TRANSCRIPTIONAL REGULATOR ARCR"/>
    <property type="match status" value="1"/>
</dbReference>
<name>A0A2M9A732_9BACT</name>
<dbReference type="InterPro" id="IPR000595">
    <property type="entry name" value="cNMP-bd_dom"/>
</dbReference>
<evidence type="ECO:0000313" key="6">
    <source>
        <dbReference type="EMBL" id="PJJ41531.1"/>
    </source>
</evidence>
<evidence type="ECO:0000313" key="7">
    <source>
        <dbReference type="Proteomes" id="UP000231134"/>
    </source>
</evidence>
<reference evidence="6 7" key="1">
    <citation type="submission" date="2017-11" db="EMBL/GenBank/DDBJ databases">
        <title>Animal gut microbial communities from fecal samples from Wisconsin, USA.</title>
        <authorList>
            <person name="Neumann A."/>
        </authorList>
    </citation>
    <scope>NUCLEOTIDE SEQUENCE [LARGE SCALE GENOMIC DNA]</scope>
    <source>
        <strain evidence="6 7">UWS3</strain>
    </source>
</reference>
<dbReference type="OrthoDB" id="9788438at2"/>
<organism evidence="6 7">
    <name type="scientific">Hallerella succinigenes</name>
    <dbReference type="NCBI Taxonomy" id="1896222"/>
    <lineage>
        <taxon>Bacteria</taxon>
        <taxon>Pseudomonadati</taxon>
        <taxon>Fibrobacterota</taxon>
        <taxon>Fibrobacteria</taxon>
        <taxon>Fibrobacterales</taxon>
        <taxon>Fibrobacteraceae</taxon>
        <taxon>Hallerella</taxon>
    </lineage>
</organism>
<dbReference type="Gene3D" id="1.10.10.10">
    <property type="entry name" value="Winged helix-like DNA-binding domain superfamily/Winged helix DNA-binding domain"/>
    <property type="match status" value="1"/>
</dbReference>
<dbReference type="AlphaFoldDB" id="A0A2M9A732"/>
<dbReference type="Gene3D" id="2.60.120.10">
    <property type="entry name" value="Jelly Rolls"/>
    <property type="match status" value="1"/>
</dbReference>
<dbReference type="PROSITE" id="PS00889">
    <property type="entry name" value="CNMP_BINDING_2"/>
    <property type="match status" value="1"/>
</dbReference>
<dbReference type="PROSITE" id="PS50042">
    <property type="entry name" value="CNMP_BINDING_3"/>
    <property type="match status" value="1"/>
</dbReference>
<evidence type="ECO:0000256" key="3">
    <source>
        <dbReference type="ARBA" id="ARBA00023163"/>
    </source>
</evidence>
<dbReference type="EMBL" id="PGEX01000001">
    <property type="protein sequence ID" value="PJJ41531.1"/>
    <property type="molecule type" value="Genomic_DNA"/>
</dbReference>
<evidence type="ECO:0000256" key="2">
    <source>
        <dbReference type="ARBA" id="ARBA00023125"/>
    </source>
</evidence>
<dbReference type="Pfam" id="PF13545">
    <property type="entry name" value="HTH_Crp_2"/>
    <property type="match status" value="1"/>
</dbReference>
<dbReference type="Proteomes" id="UP000231134">
    <property type="component" value="Unassembled WGS sequence"/>
</dbReference>
<dbReference type="SUPFAM" id="SSF46785">
    <property type="entry name" value="Winged helix' DNA-binding domain"/>
    <property type="match status" value="1"/>
</dbReference>
<dbReference type="GO" id="GO:0003677">
    <property type="term" value="F:DNA binding"/>
    <property type="evidence" value="ECO:0007669"/>
    <property type="project" value="UniProtKB-KW"/>
</dbReference>
<dbReference type="SMART" id="SM00419">
    <property type="entry name" value="HTH_CRP"/>
    <property type="match status" value="1"/>
</dbReference>
<dbReference type="SUPFAM" id="SSF51206">
    <property type="entry name" value="cAMP-binding domain-like"/>
    <property type="match status" value="1"/>
</dbReference>
<dbReference type="PROSITE" id="PS51063">
    <property type="entry name" value="HTH_CRP_2"/>
    <property type="match status" value="1"/>
</dbReference>
<dbReference type="SMART" id="SM00100">
    <property type="entry name" value="cNMP"/>
    <property type="match status" value="1"/>
</dbReference>
<feature type="domain" description="HTH crp-type" evidence="5">
    <location>
        <begin position="150"/>
        <end position="228"/>
    </location>
</feature>
<dbReference type="InterPro" id="IPR050397">
    <property type="entry name" value="Env_Response_Regulators"/>
</dbReference>
<evidence type="ECO:0000256" key="1">
    <source>
        <dbReference type="ARBA" id="ARBA00023015"/>
    </source>
</evidence>
<gene>
    <name evidence="6" type="ORF">BGX16_1509</name>
</gene>
<evidence type="ECO:0000259" key="4">
    <source>
        <dbReference type="PROSITE" id="PS50042"/>
    </source>
</evidence>
<dbReference type="GO" id="GO:0003700">
    <property type="term" value="F:DNA-binding transcription factor activity"/>
    <property type="evidence" value="ECO:0007669"/>
    <property type="project" value="TreeGrafter"/>
</dbReference>